<keyword evidence="3" id="KW-0489">Methyltransferase</keyword>
<evidence type="ECO:0000313" key="10">
    <source>
        <dbReference type="EMBL" id="APW64607.1"/>
    </source>
</evidence>
<feature type="region of interest" description="Disordered" evidence="7">
    <location>
        <begin position="647"/>
        <end position="675"/>
    </location>
</feature>
<evidence type="ECO:0000256" key="2">
    <source>
        <dbReference type="ARBA" id="ARBA00012534"/>
    </source>
</evidence>
<dbReference type="GO" id="GO:0008983">
    <property type="term" value="F:protein-glutamate O-methyltransferase activity"/>
    <property type="evidence" value="ECO:0007669"/>
    <property type="project" value="UniProtKB-EC"/>
</dbReference>
<dbReference type="PRINTS" id="PR00996">
    <property type="entry name" value="CHERMTFRASE"/>
</dbReference>
<dbReference type="SUPFAM" id="SSF52738">
    <property type="entry name" value="Methylesterase CheB, C-terminal domain"/>
    <property type="match status" value="1"/>
</dbReference>
<dbReference type="GO" id="GO:0032259">
    <property type="term" value="P:methylation"/>
    <property type="evidence" value="ECO:0007669"/>
    <property type="project" value="UniProtKB-KW"/>
</dbReference>
<comment type="caution">
    <text evidence="6">Lacks conserved residue(s) required for the propagation of feature annotation.</text>
</comment>
<dbReference type="Proteomes" id="UP000186074">
    <property type="component" value="Chromosome"/>
</dbReference>
<evidence type="ECO:0000256" key="6">
    <source>
        <dbReference type="PROSITE-ProRule" id="PRU00050"/>
    </source>
</evidence>
<dbReference type="AlphaFoldDB" id="A0A1P8KJ73"/>
<feature type="domain" description="CheB-type methylesterase" evidence="8">
    <location>
        <begin position="1"/>
        <end position="172"/>
    </location>
</feature>
<dbReference type="EC" id="2.1.1.80" evidence="2"/>
<organism evidence="10 11">
    <name type="scientific">Poseidonibacter parvus</name>
    <dbReference type="NCBI Taxonomy" id="1850254"/>
    <lineage>
        <taxon>Bacteria</taxon>
        <taxon>Pseudomonadati</taxon>
        <taxon>Campylobacterota</taxon>
        <taxon>Epsilonproteobacteria</taxon>
        <taxon>Campylobacterales</taxon>
        <taxon>Arcobacteraceae</taxon>
        <taxon>Poseidonibacter</taxon>
    </lineage>
</organism>
<dbReference type="InterPro" id="IPR029063">
    <property type="entry name" value="SAM-dependent_MTases_sf"/>
</dbReference>
<dbReference type="SMART" id="SM00138">
    <property type="entry name" value="MeTrc"/>
    <property type="match status" value="1"/>
</dbReference>
<reference evidence="10 11" key="1">
    <citation type="submission" date="2017-01" db="EMBL/GenBank/DDBJ databases">
        <title>Genome sequencing of Arcobacter sp. LPB0137.</title>
        <authorList>
            <person name="Lee G.-W."/>
            <person name="Yi H."/>
        </authorList>
    </citation>
    <scope>NUCLEOTIDE SEQUENCE [LARGE SCALE GENOMIC DNA]</scope>
    <source>
        <strain evidence="10 11">LPB0137</strain>
    </source>
</reference>
<name>A0A1P8KJ73_9BACT</name>
<proteinExistence type="predicted"/>
<keyword evidence="5" id="KW-0949">S-adenosyl-L-methionine</keyword>
<evidence type="ECO:0000256" key="5">
    <source>
        <dbReference type="ARBA" id="ARBA00022691"/>
    </source>
</evidence>
<evidence type="ECO:0000256" key="4">
    <source>
        <dbReference type="ARBA" id="ARBA00022679"/>
    </source>
</evidence>
<evidence type="ECO:0000259" key="9">
    <source>
        <dbReference type="PROSITE" id="PS50123"/>
    </source>
</evidence>
<dbReference type="Gene3D" id="1.10.155.10">
    <property type="entry name" value="Chemotaxis receptor methyltransferase CheR, N-terminal domain"/>
    <property type="match status" value="1"/>
</dbReference>
<feature type="domain" description="CheR-type methyltransferase" evidence="9">
    <location>
        <begin position="188"/>
        <end position="434"/>
    </location>
</feature>
<dbReference type="InterPro" id="IPR022641">
    <property type="entry name" value="CheR_N"/>
</dbReference>
<dbReference type="InterPro" id="IPR000673">
    <property type="entry name" value="Sig_transdc_resp-reg_Me-estase"/>
</dbReference>
<keyword evidence="11" id="KW-1185">Reference proteome</keyword>
<accession>A0A1P8KJ73</accession>
<feature type="compositionally biased region" description="Low complexity" evidence="7">
    <location>
        <begin position="647"/>
        <end position="660"/>
    </location>
</feature>
<dbReference type="GO" id="GO:0005737">
    <property type="term" value="C:cytoplasm"/>
    <property type="evidence" value="ECO:0007669"/>
    <property type="project" value="InterPro"/>
</dbReference>
<dbReference type="InterPro" id="IPR050903">
    <property type="entry name" value="Bact_Chemotaxis_MeTrfase"/>
</dbReference>
<dbReference type="PANTHER" id="PTHR24422">
    <property type="entry name" value="CHEMOTAXIS PROTEIN METHYLTRANSFERASE"/>
    <property type="match status" value="1"/>
</dbReference>
<dbReference type="PROSITE" id="PS50122">
    <property type="entry name" value="CHEB"/>
    <property type="match status" value="1"/>
</dbReference>
<evidence type="ECO:0000256" key="3">
    <source>
        <dbReference type="ARBA" id="ARBA00022603"/>
    </source>
</evidence>
<dbReference type="InterPro" id="IPR022642">
    <property type="entry name" value="CheR_C"/>
</dbReference>
<dbReference type="KEGG" id="alp:LPB137_01510"/>
<dbReference type="OrthoDB" id="9786165at2"/>
<dbReference type="Pfam" id="PF01339">
    <property type="entry name" value="CheB_methylest"/>
    <property type="match status" value="1"/>
</dbReference>
<dbReference type="GO" id="GO:0000156">
    <property type="term" value="F:phosphorelay response regulator activity"/>
    <property type="evidence" value="ECO:0007669"/>
    <property type="project" value="InterPro"/>
</dbReference>
<dbReference type="Pfam" id="PF01739">
    <property type="entry name" value="CheR"/>
    <property type="match status" value="1"/>
</dbReference>
<dbReference type="InterPro" id="IPR035909">
    <property type="entry name" value="CheB_C"/>
</dbReference>
<dbReference type="EMBL" id="CP019070">
    <property type="protein sequence ID" value="APW64607.1"/>
    <property type="molecule type" value="Genomic_DNA"/>
</dbReference>
<dbReference type="InterPro" id="IPR000780">
    <property type="entry name" value="CheR_MeTrfase"/>
</dbReference>
<dbReference type="GO" id="GO:0006935">
    <property type="term" value="P:chemotaxis"/>
    <property type="evidence" value="ECO:0007669"/>
    <property type="project" value="InterPro"/>
</dbReference>
<sequence length="698" mass="80291">MQSFLKNVEINTNFAYIVAQHLSPTYKSLMVDLLAKDSPIKIKEAVSNELIESNIMYICPPNKNILVEGNHIVLMDPKQLTYGPKPSINILFESIAASKENKSIGIILSGTGSDGSRGIRAIKAEGGFTIAQQPQSSKYDGMPNSAINTGNVDLILDVEVMAKEIAEIVNYPDKNKPASIMNEETQVYKNILAKLHRNKNIDFTLYKSSTVNRRIQRRMAALKITNLSTYSEHITNNSEEIEALFNDILIGVTSFFRDKDAFLELHHQLEKLIKRKDNKHIRIWTPGCSTGEEAYTIAMVLSEILDKDFEDYKIQLFATDIDEISTSFARMGRYPESALIDIDKSFVKKYFTVKNDEYEIIKPIRDMCIFSKHDITNDPAFMRLDLIVCRNLLIYFTAELQQRLFPMFHYSLNEKGILFLGKSESIGSFNNQFKIIDKKWKLYEAVYMGQKVAPLMPKSFKASTTYKRYELERESNKSIPTVSEMMVDHIQRHIMPMCIVVNDVSDMIFIKGRNPYLVHPEGEMTQNVFKNIHSDLSVELRAGLHDCKKDPNIVKTQFTKVALAEQNKFVRMVIVPLDNSLTNDLFLVCFQEEEKENLKSYDIIDNINNNSEEVERLNLELARTREHLQTVIEELETSNEEMQSLNEELQSSNEELQSSNEELETTNEELQSTNEELQTAYTEMRAMYEERDTDAQRM</sequence>
<dbReference type="SUPFAM" id="SSF53335">
    <property type="entry name" value="S-adenosyl-L-methionine-dependent methyltransferases"/>
    <property type="match status" value="1"/>
</dbReference>
<evidence type="ECO:0000313" key="11">
    <source>
        <dbReference type="Proteomes" id="UP000186074"/>
    </source>
</evidence>
<dbReference type="InterPro" id="IPR036804">
    <property type="entry name" value="CheR_N_sf"/>
</dbReference>
<evidence type="ECO:0000256" key="7">
    <source>
        <dbReference type="SAM" id="MobiDB-lite"/>
    </source>
</evidence>
<comment type="catalytic activity">
    <reaction evidence="1">
        <text>L-glutamyl-[protein] + S-adenosyl-L-methionine = [protein]-L-glutamate 5-O-methyl ester + S-adenosyl-L-homocysteine</text>
        <dbReference type="Rhea" id="RHEA:24452"/>
        <dbReference type="Rhea" id="RHEA-COMP:10208"/>
        <dbReference type="Rhea" id="RHEA-COMP:10311"/>
        <dbReference type="ChEBI" id="CHEBI:29973"/>
        <dbReference type="ChEBI" id="CHEBI:57856"/>
        <dbReference type="ChEBI" id="CHEBI:59789"/>
        <dbReference type="ChEBI" id="CHEBI:82795"/>
        <dbReference type="EC" id="2.1.1.80"/>
    </reaction>
</comment>
<evidence type="ECO:0000256" key="1">
    <source>
        <dbReference type="ARBA" id="ARBA00001541"/>
    </source>
</evidence>
<dbReference type="STRING" id="1850254.LPB137_01510"/>
<dbReference type="Gene3D" id="3.40.50.180">
    <property type="entry name" value="Methylesterase CheB, C-terminal domain"/>
    <property type="match status" value="1"/>
</dbReference>
<gene>
    <name evidence="10" type="ORF">LPB137_01510</name>
</gene>
<dbReference type="PANTHER" id="PTHR24422:SF27">
    <property type="entry name" value="PROTEIN-GLUTAMATE O-METHYLTRANSFERASE"/>
    <property type="match status" value="1"/>
</dbReference>
<evidence type="ECO:0000259" key="8">
    <source>
        <dbReference type="PROSITE" id="PS50122"/>
    </source>
</evidence>
<dbReference type="CDD" id="cd16434">
    <property type="entry name" value="CheB-CheR_fusion"/>
    <property type="match status" value="1"/>
</dbReference>
<dbReference type="Pfam" id="PF03705">
    <property type="entry name" value="CheR_N"/>
    <property type="match status" value="1"/>
</dbReference>
<keyword evidence="4" id="KW-0808">Transferase</keyword>
<dbReference type="Gene3D" id="3.40.50.150">
    <property type="entry name" value="Vaccinia Virus protein VP39"/>
    <property type="match status" value="1"/>
</dbReference>
<dbReference type="PROSITE" id="PS50123">
    <property type="entry name" value="CHER"/>
    <property type="match status" value="1"/>
</dbReference>
<protein>
    <recommendedName>
        <fullName evidence="2">protein-glutamate O-methyltransferase</fullName>
        <ecNumber evidence="2">2.1.1.80</ecNumber>
    </recommendedName>
</protein>
<dbReference type="SUPFAM" id="SSF47757">
    <property type="entry name" value="Chemotaxis receptor methyltransferase CheR, N-terminal domain"/>
    <property type="match status" value="1"/>
</dbReference>
<dbReference type="GO" id="GO:0008984">
    <property type="term" value="F:protein-glutamate methylesterase activity"/>
    <property type="evidence" value="ECO:0007669"/>
    <property type="project" value="InterPro"/>
</dbReference>